<organism evidence="3 6">
    <name type="scientific">Solanum tuberosum</name>
    <name type="common">Potato</name>
    <dbReference type="NCBI Taxonomy" id="4113"/>
    <lineage>
        <taxon>Eukaryota</taxon>
        <taxon>Viridiplantae</taxon>
        <taxon>Streptophyta</taxon>
        <taxon>Embryophyta</taxon>
        <taxon>Tracheophyta</taxon>
        <taxon>Spermatophyta</taxon>
        <taxon>Magnoliopsida</taxon>
        <taxon>eudicotyledons</taxon>
        <taxon>Gunneridae</taxon>
        <taxon>Pentapetalae</taxon>
        <taxon>asterids</taxon>
        <taxon>lamiids</taxon>
        <taxon>Solanales</taxon>
        <taxon>Solanaceae</taxon>
        <taxon>Solanoideae</taxon>
        <taxon>Solaneae</taxon>
        <taxon>Solanum</taxon>
    </lineage>
</organism>
<proteinExistence type="predicted"/>
<feature type="region of interest" description="Disordered" evidence="1">
    <location>
        <begin position="37"/>
        <end position="62"/>
    </location>
</feature>
<gene>
    <name evidence="5" type="ORF">KY290_024936</name>
    <name evidence="4" type="ORF">KY290_032413</name>
    <name evidence="3" type="ORF">KY290_033865</name>
</gene>
<keyword evidence="6" id="KW-1185">Reference proteome</keyword>
<evidence type="ECO:0000313" key="3">
    <source>
        <dbReference type="EMBL" id="KAH0740822.1"/>
    </source>
</evidence>
<evidence type="ECO:0000313" key="4">
    <source>
        <dbReference type="EMBL" id="KAH0744420.1"/>
    </source>
</evidence>
<dbReference type="EMBL" id="JAIVGD010000023">
    <property type="protein sequence ID" value="KAH0744420.1"/>
    <property type="molecule type" value="Genomic_DNA"/>
</dbReference>
<evidence type="ECO:0000256" key="2">
    <source>
        <dbReference type="SAM" id="SignalP"/>
    </source>
</evidence>
<sequence>MYGWLFLILRSWANSTVGRGVQDALELVGLKGCFPTRPEDSVEMSTAKGTSSGSIEEGGEKI</sequence>
<evidence type="ECO:0000313" key="5">
    <source>
        <dbReference type="EMBL" id="KAH0754666.1"/>
    </source>
</evidence>
<dbReference type="Proteomes" id="UP000826656">
    <property type="component" value="Unassembled WGS sequence"/>
</dbReference>
<feature type="chain" id="PRO_5045030113" evidence="2">
    <location>
        <begin position="19"/>
        <end position="62"/>
    </location>
</feature>
<name>A0ABQ7U3G9_SOLTU</name>
<comment type="caution">
    <text evidence="3">The sequence shown here is derived from an EMBL/GenBank/DDBJ whole genome shotgun (WGS) entry which is preliminary data.</text>
</comment>
<keyword evidence="2" id="KW-0732">Signal</keyword>
<feature type="signal peptide" evidence="2">
    <location>
        <begin position="1"/>
        <end position="18"/>
    </location>
</feature>
<evidence type="ECO:0000256" key="1">
    <source>
        <dbReference type="SAM" id="MobiDB-lite"/>
    </source>
</evidence>
<evidence type="ECO:0000313" key="6">
    <source>
        <dbReference type="Proteomes" id="UP000826656"/>
    </source>
</evidence>
<dbReference type="EMBL" id="JAIVGD010000018">
    <property type="protein sequence ID" value="KAH0754666.1"/>
    <property type="molecule type" value="Genomic_DNA"/>
</dbReference>
<accession>A0ABQ7U3G9</accession>
<reference evidence="3 6" key="1">
    <citation type="journal article" date="2021" name="bioRxiv">
        <title>Chromosome-scale and haplotype-resolved genome assembly of a tetraploid potato cultivar.</title>
        <authorList>
            <person name="Sun H."/>
            <person name="Jiao W.-B."/>
            <person name="Krause K."/>
            <person name="Campoy J.A."/>
            <person name="Goel M."/>
            <person name="Folz-Donahue K."/>
            <person name="Kukat C."/>
            <person name="Huettel B."/>
            <person name="Schneeberger K."/>
        </authorList>
    </citation>
    <scope>NUCLEOTIDE SEQUENCE [LARGE SCALE GENOMIC DNA]</scope>
    <source>
        <strain evidence="3">SolTubOtavaFocal</strain>
        <tissue evidence="3">Leaves</tissue>
    </source>
</reference>
<dbReference type="EMBL" id="JAIVGD010000026">
    <property type="protein sequence ID" value="KAH0740822.1"/>
    <property type="molecule type" value="Genomic_DNA"/>
</dbReference>
<protein>
    <submittedName>
        <fullName evidence="3">Uncharacterized protein</fullName>
    </submittedName>
</protein>